<dbReference type="PANTHER" id="PTHR11102:SF160">
    <property type="entry name" value="ERAD-ASSOCIATED E3 UBIQUITIN-PROTEIN LIGASE COMPONENT HRD3"/>
    <property type="match status" value="1"/>
</dbReference>
<name>A0ABT2FBK0_9NEIS</name>
<evidence type="ECO:0000313" key="1">
    <source>
        <dbReference type="EMBL" id="MCS4532935.1"/>
    </source>
</evidence>
<gene>
    <name evidence="1" type="ORF">NXS09_01290</name>
</gene>
<sequence>MEKQIRQLILEGINLLQSDQSSEAIEKFNTVLNLTTDKKNHIREQITILFMLGRLYYEQALKNNDLSQTNKYFELAINHHQQQLSLAEKLDGNNQTNIKKKSEARLGLGSCYFQQALKSDDQKQIKKYFELAINHHQQRLILAEKLDGATSIQEQNSAQLALGRCYFELARKSDDEKKANEYFQIAINHHQQRLMLAKKLDRQTSILEQHYAHLALGTCYLEQARKSNNEEQANEYFQIAIDHYLQQLELAKKLTDKQTSIKKQSNANYILSACYFQWFSKSNNSKKTKELLDKAINYLKIQLELAKELTDKQTSSQEQNNANLALGRCYIKQSFKNNNLSKKTEDFQHAKQYYEQALTLATQLQDKQQQNSAKYWIAFCNFKLGLFPDYFKKKAERIGNSLNSIKNKKLKNNIAKIHAVLSINPVEIENMYFAHYTNPKVCDLLLGTVPTQGKNQSFNKMRMNSCTYMNDPTEGKSLLDFLGHQELSLENKISFKSHNAFATCFSARVNDLNQFRLYGKVGTIEASGCCLIFNKTGDWVKQPDMSSAFRLPTNINEQSININEQFINTNEQFINTNEQSINVNNSTLPNTNIESNSNNLPLFQVAYIYKKDEYIQNDEDNILDSDKFGIRLKPISQNKIWHDLRKKELKKALVSLQKLLKLDTKLEESDIQNALEYIRYLFKDYAFRDEEEFRLLRIEAIDSENVKLCPHTHAIYLEYDFIDGMIDEVILGTNYEHTDEKRKTETFRYLLKQRFPHIAVSHSTLPINH</sequence>
<dbReference type="RefSeq" id="WP_259290753.1">
    <property type="nucleotide sequence ID" value="NZ_JANUXW010000001.1"/>
</dbReference>
<reference evidence="1" key="2">
    <citation type="journal article" date="2023" name="Curr. Microbiol.">
        <title>Neisseria montereyensis sp. nov., Isolated from Oropharynx of California Sea Lion (Zalophus californianus): Genomic, Phylogenetic, and Phenotypic Study.</title>
        <authorList>
            <person name="Volokhov D.V."/>
            <person name="Zagorodnyaya T.A."/>
            <person name="Furtak V.A."/>
            <person name="Nattanmai G."/>
            <person name="Randall L."/>
            <person name="Jose S."/>
            <person name="Gao Y."/>
            <person name="Gulland F.M."/>
            <person name="Eisenberg T."/>
            <person name="Delmonte P."/>
            <person name="Blom J."/>
            <person name="Mitchell K.K."/>
        </authorList>
    </citation>
    <scope>NUCLEOTIDE SEQUENCE</scope>
    <source>
        <strain evidence="1">CSL10203-ORH2</strain>
    </source>
</reference>
<dbReference type="InterPro" id="IPR050767">
    <property type="entry name" value="Sel1_AlgK"/>
</dbReference>
<keyword evidence="2" id="KW-1185">Reference proteome</keyword>
<protein>
    <recommendedName>
        <fullName evidence="3">Sel1 repeat family protein</fullName>
    </recommendedName>
</protein>
<evidence type="ECO:0000313" key="2">
    <source>
        <dbReference type="Proteomes" id="UP001166947"/>
    </source>
</evidence>
<dbReference type="PANTHER" id="PTHR11102">
    <property type="entry name" value="SEL-1-LIKE PROTEIN"/>
    <property type="match status" value="1"/>
</dbReference>
<comment type="caution">
    <text evidence="1">The sequence shown here is derived from an EMBL/GenBank/DDBJ whole genome shotgun (WGS) entry which is preliminary data.</text>
</comment>
<dbReference type="Proteomes" id="UP001166947">
    <property type="component" value="Unassembled WGS sequence"/>
</dbReference>
<proteinExistence type="predicted"/>
<organism evidence="1 2">
    <name type="scientific">Neisseria montereyensis</name>
    <dbReference type="NCBI Taxonomy" id="2973938"/>
    <lineage>
        <taxon>Bacteria</taxon>
        <taxon>Pseudomonadati</taxon>
        <taxon>Pseudomonadota</taxon>
        <taxon>Betaproteobacteria</taxon>
        <taxon>Neisseriales</taxon>
        <taxon>Neisseriaceae</taxon>
        <taxon>Neisseria</taxon>
    </lineage>
</organism>
<accession>A0ABT2FBK0</accession>
<dbReference type="EMBL" id="JANUXW010000001">
    <property type="protein sequence ID" value="MCS4532935.1"/>
    <property type="molecule type" value="Genomic_DNA"/>
</dbReference>
<reference evidence="1" key="1">
    <citation type="submission" date="2022-08" db="EMBL/GenBank/DDBJ databases">
        <authorList>
            <person name="Volokhov D.V."/>
            <person name="Furtak V.A."/>
            <person name="Zagorodnyaya T.A."/>
        </authorList>
    </citation>
    <scope>NUCLEOTIDE SEQUENCE</scope>
    <source>
        <strain evidence="1">CSL10203-ORH2</strain>
    </source>
</reference>
<evidence type="ECO:0008006" key="3">
    <source>
        <dbReference type="Google" id="ProtNLM"/>
    </source>
</evidence>
<dbReference type="Gene3D" id="1.25.40.10">
    <property type="entry name" value="Tetratricopeptide repeat domain"/>
    <property type="match status" value="2"/>
</dbReference>
<dbReference type="InterPro" id="IPR011990">
    <property type="entry name" value="TPR-like_helical_dom_sf"/>
</dbReference>